<dbReference type="InterPro" id="IPR036864">
    <property type="entry name" value="Zn2-C6_fun-type_DNA-bd_sf"/>
</dbReference>
<feature type="region of interest" description="Disordered" evidence="4">
    <location>
        <begin position="1210"/>
        <end position="1243"/>
    </location>
</feature>
<evidence type="ECO:0000256" key="3">
    <source>
        <dbReference type="ARBA" id="ARBA00023242"/>
    </source>
</evidence>
<dbReference type="PANTHER" id="PTHR31001:SF87">
    <property type="entry name" value="COL-21"/>
    <property type="match status" value="1"/>
</dbReference>
<dbReference type="AlphaFoldDB" id="M9MFI0"/>
<dbReference type="SMART" id="SM00066">
    <property type="entry name" value="GAL4"/>
    <property type="match status" value="1"/>
</dbReference>
<dbReference type="GO" id="GO:0006351">
    <property type="term" value="P:DNA-templated transcription"/>
    <property type="evidence" value="ECO:0007669"/>
    <property type="project" value="InterPro"/>
</dbReference>
<dbReference type="SUPFAM" id="SSF57701">
    <property type="entry name" value="Zn2/Cys6 DNA-binding domain"/>
    <property type="match status" value="1"/>
</dbReference>
<feature type="compositionally biased region" description="Low complexity" evidence="4">
    <location>
        <begin position="1177"/>
        <end position="1190"/>
    </location>
</feature>
<feature type="compositionally biased region" description="Polar residues" evidence="4">
    <location>
        <begin position="138"/>
        <end position="149"/>
    </location>
</feature>
<dbReference type="PROSITE" id="PS50048">
    <property type="entry name" value="ZN2_CY6_FUNGAL_2"/>
    <property type="match status" value="1"/>
</dbReference>
<evidence type="ECO:0000256" key="4">
    <source>
        <dbReference type="SAM" id="MobiDB-lite"/>
    </source>
</evidence>
<dbReference type="EMBL" id="DF196785">
    <property type="protein sequence ID" value="GAC76198.1"/>
    <property type="molecule type" value="Genomic_DNA"/>
</dbReference>
<dbReference type="Pfam" id="PF04082">
    <property type="entry name" value="Fungal_trans"/>
    <property type="match status" value="1"/>
</dbReference>
<feature type="domain" description="Zn(2)-C6 fungal-type" evidence="5">
    <location>
        <begin position="243"/>
        <end position="272"/>
    </location>
</feature>
<dbReference type="GO" id="GO:0005634">
    <property type="term" value="C:nucleus"/>
    <property type="evidence" value="ECO:0007669"/>
    <property type="project" value="UniProtKB-SubCell"/>
</dbReference>
<dbReference type="GO" id="GO:0000981">
    <property type="term" value="F:DNA-binding transcription factor activity, RNA polymerase II-specific"/>
    <property type="evidence" value="ECO:0007669"/>
    <property type="project" value="InterPro"/>
</dbReference>
<feature type="compositionally biased region" description="Acidic residues" evidence="4">
    <location>
        <begin position="324"/>
        <end position="335"/>
    </location>
</feature>
<feature type="region of interest" description="Disordered" evidence="4">
    <location>
        <begin position="126"/>
        <end position="211"/>
    </location>
</feature>
<dbReference type="CDD" id="cd12148">
    <property type="entry name" value="fungal_TF_MHR"/>
    <property type="match status" value="1"/>
</dbReference>
<keyword evidence="3" id="KW-0539">Nucleus</keyword>
<dbReference type="GO" id="GO:0003677">
    <property type="term" value="F:DNA binding"/>
    <property type="evidence" value="ECO:0007669"/>
    <property type="project" value="InterPro"/>
</dbReference>
<proteinExistence type="predicted"/>
<dbReference type="Gene3D" id="4.10.240.10">
    <property type="entry name" value="Zn(2)-C6 fungal-type DNA-binding domain"/>
    <property type="match status" value="1"/>
</dbReference>
<feature type="compositionally biased region" description="Polar residues" evidence="4">
    <location>
        <begin position="1116"/>
        <end position="1143"/>
    </location>
</feature>
<dbReference type="CDD" id="cd00067">
    <property type="entry name" value="GAL4"/>
    <property type="match status" value="1"/>
</dbReference>
<feature type="region of interest" description="Disordered" evidence="4">
    <location>
        <begin position="974"/>
        <end position="1002"/>
    </location>
</feature>
<dbReference type="SMART" id="SM00906">
    <property type="entry name" value="Fungal_trans"/>
    <property type="match status" value="1"/>
</dbReference>
<feature type="region of interest" description="Disordered" evidence="4">
    <location>
        <begin position="912"/>
        <end position="955"/>
    </location>
</feature>
<feature type="compositionally biased region" description="Low complexity" evidence="4">
    <location>
        <begin position="1098"/>
        <end position="1115"/>
    </location>
</feature>
<accession>M9MFI0</accession>
<evidence type="ECO:0000256" key="2">
    <source>
        <dbReference type="ARBA" id="ARBA00022723"/>
    </source>
</evidence>
<gene>
    <name evidence="6" type="ORF">PANT_19c00144</name>
</gene>
<dbReference type="Pfam" id="PF00172">
    <property type="entry name" value="Zn_clus"/>
    <property type="match status" value="1"/>
</dbReference>
<feature type="region of interest" description="Disordered" evidence="4">
    <location>
        <begin position="324"/>
        <end position="357"/>
    </location>
</feature>
<feature type="compositionally biased region" description="Low complexity" evidence="4">
    <location>
        <begin position="180"/>
        <end position="211"/>
    </location>
</feature>
<dbReference type="OrthoDB" id="4934715at2759"/>
<evidence type="ECO:0000313" key="6">
    <source>
        <dbReference type="EMBL" id="GAC76198.1"/>
    </source>
</evidence>
<feature type="compositionally biased region" description="Basic and acidic residues" evidence="4">
    <location>
        <begin position="925"/>
        <end position="944"/>
    </location>
</feature>
<dbReference type="Proteomes" id="UP000011976">
    <property type="component" value="Unassembled WGS sequence"/>
</dbReference>
<keyword evidence="2" id="KW-0479">Metal-binding</keyword>
<dbReference type="InterPro" id="IPR001138">
    <property type="entry name" value="Zn2Cys6_DnaBD"/>
</dbReference>
<dbReference type="GO" id="GO:0008270">
    <property type="term" value="F:zinc ion binding"/>
    <property type="evidence" value="ECO:0007669"/>
    <property type="project" value="InterPro"/>
</dbReference>
<evidence type="ECO:0000313" key="7">
    <source>
        <dbReference type="Proteomes" id="UP000011976"/>
    </source>
</evidence>
<comment type="subcellular location">
    <subcellularLocation>
        <location evidence="1">Nucleus</location>
    </subcellularLocation>
</comment>
<feature type="compositionally biased region" description="Basic residues" evidence="4">
    <location>
        <begin position="342"/>
        <end position="351"/>
    </location>
</feature>
<feature type="compositionally biased region" description="Polar residues" evidence="4">
    <location>
        <begin position="974"/>
        <end position="992"/>
    </location>
</feature>
<dbReference type="PROSITE" id="PS00463">
    <property type="entry name" value="ZN2_CY6_FUNGAL_1"/>
    <property type="match status" value="1"/>
</dbReference>
<dbReference type="InterPro" id="IPR050613">
    <property type="entry name" value="Sec_Metabolite_Reg"/>
</dbReference>
<feature type="compositionally biased region" description="Basic and acidic residues" evidence="4">
    <location>
        <begin position="1230"/>
        <end position="1243"/>
    </location>
</feature>
<dbReference type="PANTHER" id="PTHR31001">
    <property type="entry name" value="UNCHARACTERIZED TRANSCRIPTIONAL REGULATORY PROTEIN"/>
    <property type="match status" value="1"/>
</dbReference>
<sequence length="1243" mass="133041">MAASAKSGSNGSLPRLPLLKWQAKLQVISTLLGIRNSRWGKKKKKGWPPSKEAAALTRCVGGVGWDAVGWHWLETAAEDGSAAHKPSFCRRSPSLAITAITTAIITSIGSGRVAQDHASLARSVPTMQPKPIAPHPGPSSSAAQPTNYGPSDAHSASSSVSPRARSPSGTATPDRSFGNGHASAHASVAKAAAAGANSGPSRPATAALAAKLASTRQHGTVADAVAASLGSKRERKRKRIHYSCAECHRRKHKCDRQTPCQPCIDRGLGDSCRPFEDGDQFGDMRDRVQRLEDIVEGLAIAHAELAKELKDSRGQMAAFVEMMSSDEEQEPDNDDPSTASRPKPKKRRRIIRPSTARGIEREELYNSEAQAIAASKGEVIDSTSSKANSVRYDLGGNPLEGGLARDGDSWFGALALPSVSRGVIETEINGERLELGANFPRFPASVKLHRLIHEGGAPENILSDLMNSLPSKADTDRLLDIYFRDINHTRLPIHEGTFRQSYEELMDFRWGNAKEERGDDGARHVPFLAFLFAILATAMRSLPEALGSEAEAKKGAIRLYHACRRTINIASTIRVDHIDLVLAHLFAARFLICQRQSAESWSLLGNAIRAAQAIGLHRDGSKLGLDAITTERRRRLWAIIFYMDKTTSILLGRPQAIQEFHCDTLPPSDVDIDTMPRSARPYLPRTRPRPNTPPGVFLFVAIRHELTRLTGKIVEHFQNLASPRRYADVVALDEELEKFRKDIPDIYRVDKAPDGSGPDTNKEFDSVCPWLPLHRYLLNIEYHYVRIALHRPYVLRNSEKYSHSRKAAFESAKTDRRVRQEYRKDVKWEPERARKVHMGGLYRLFNATMMIGIALLLDPNGSEAPDFLSYLDEFIELHKHREGEADQCSKREVKIIELFRAKARDPTWCATSATGASKRTAGGDAKGKADDGSSKAARSKDAASKRGSSQDTGTAGVGTAAFSSAMLLGNGGSKSNASQLARAGSVNTSESTTPPPFAGLFGGTAGASAPGLALGTVSTGTTSDAATDLAQSIFDQLGGFEPSFGMLNPTPNDALNFNAGSGLGFGPSHTSNSMGFDSAAGFDLASYFNTPPPGSGGPSPSVTATAQTSTAPTSSGMARSSANSINIPATSSSEQSGIPNFQPSAHPHLRALNTAGSFNSFGVPTSSAPGNGANGKAGDLSAGGAASATAAPSDWGLLPWGGLIEAIAQSSHGMDGQQAQASNSTPGSHADMKTETPDGHDRH</sequence>
<feature type="compositionally biased region" description="Polar residues" evidence="4">
    <location>
        <begin position="1210"/>
        <end position="1227"/>
    </location>
</feature>
<evidence type="ECO:0000256" key="1">
    <source>
        <dbReference type="ARBA" id="ARBA00004123"/>
    </source>
</evidence>
<name>M9MFI0_PSEA3</name>
<feature type="region of interest" description="Disordered" evidence="4">
    <location>
        <begin position="1089"/>
        <end position="1147"/>
    </location>
</feature>
<feature type="compositionally biased region" description="Low complexity" evidence="4">
    <location>
        <begin position="150"/>
        <end position="168"/>
    </location>
</feature>
<feature type="region of interest" description="Disordered" evidence="4">
    <location>
        <begin position="1169"/>
        <end position="1190"/>
    </location>
</feature>
<reference evidence="7" key="1">
    <citation type="journal article" date="2013" name="Genome Announc.">
        <title>Genome sequence of the basidiomycetous yeast Pseudozyma antarctica T-34, a producer of the glycolipid biosurfactants mannosylerythritol lipids.</title>
        <authorList>
            <person name="Morita T."/>
            <person name="Koike H."/>
            <person name="Koyama Y."/>
            <person name="Hagiwara H."/>
            <person name="Ito E."/>
            <person name="Fukuoka T."/>
            <person name="Imura T."/>
            <person name="Machida M."/>
            <person name="Kitamoto D."/>
        </authorList>
    </citation>
    <scope>NUCLEOTIDE SEQUENCE [LARGE SCALE GENOMIC DNA]</scope>
    <source>
        <strain evidence="7">T-34</strain>
    </source>
</reference>
<dbReference type="STRING" id="1151754.M9MFI0"/>
<evidence type="ECO:0000259" key="5">
    <source>
        <dbReference type="PROSITE" id="PS50048"/>
    </source>
</evidence>
<dbReference type="InterPro" id="IPR007219">
    <property type="entry name" value="XnlR_reg_dom"/>
</dbReference>
<organism evidence="6 7">
    <name type="scientific">Pseudozyma antarctica (strain T-34)</name>
    <name type="common">Yeast</name>
    <name type="synonym">Candida antarctica</name>
    <dbReference type="NCBI Taxonomy" id="1151754"/>
    <lineage>
        <taxon>Eukaryota</taxon>
        <taxon>Fungi</taxon>
        <taxon>Dikarya</taxon>
        <taxon>Basidiomycota</taxon>
        <taxon>Ustilaginomycotina</taxon>
        <taxon>Ustilaginomycetes</taxon>
        <taxon>Ustilaginales</taxon>
        <taxon>Ustilaginaceae</taxon>
        <taxon>Moesziomyces</taxon>
    </lineage>
</organism>
<protein>
    <recommendedName>
        <fullName evidence="5">Zn(2)-C6 fungal-type domain-containing protein</fullName>
    </recommendedName>
</protein>